<dbReference type="InterPro" id="IPR010865">
    <property type="entry name" value="DUF1499"/>
</dbReference>
<protein>
    <submittedName>
        <fullName evidence="1">DUF1499 domain-containing protein</fullName>
    </submittedName>
</protein>
<keyword evidence="2" id="KW-1185">Reference proteome</keyword>
<name>A0A7X6GYR3_9RHOB</name>
<dbReference type="Proteomes" id="UP000526408">
    <property type="component" value="Unassembled WGS sequence"/>
</dbReference>
<organism evidence="1 2">
    <name type="scientific">Roseicyclus persicicus</name>
    <dbReference type="NCBI Taxonomy" id="2650661"/>
    <lineage>
        <taxon>Bacteria</taxon>
        <taxon>Pseudomonadati</taxon>
        <taxon>Pseudomonadota</taxon>
        <taxon>Alphaproteobacteria</taxon>
        <taxon>Rhodobacterales</taxon>
        <taxon>Roseobacteraceae</taxon>
        <taxon>Roseicyclus</taxon>
    </lineage>
</organism>
<dbReference type="EMBL" id="JAAZQQ010000002">
    <property type="protein sequence ID" value="NKX44852.1"/>
    <property type="molecule type" value="Genomic_DNA"/>
</dbReference>
<dbReference type="AlphaFoldDB" id="A0A7X6GYR3"/>
<dbReference type="Pfam" id="PF07386">
    <property type="entry name" value="DUF1499"/>
    <property type="match status" value="1"/>
</dbReference>
<accession>A0A7X6GYR3</accession>
<evidence type="ECO:0000313" key="1">
    <source>
        <dbReference type="EMBL" id="NKX44852.1"/>
    </source>
</evidence>
<proteinExistence type="predicted"/>
<dbReference type="RefSeq" id="WP_168623192.1">
    <property type="nucleotide sequence ID" value="NZ_JAAZQQ010000002.1"/>
</dbReference>
<comment type="caution">
    <text evidence="1">The sequence shown here is derived from an EMBL/GenBank/DDBJ whole genome shotgun (WGS) entry which is preliminary data.</text>
</comment>
<sequence>MRIALILLAVLAAATIGAAIWFRTVSMPAETWHVDPAAVTPPATPNFDLRVGERAPVFDATPDVMAARLDAIAAVEGAALIGGSLAEGHMTYIVRSRLMGYPDAVSIRLVPVGQGTRVEIFSRSRFGHSDIGVNAARVERWISTARAQTGP</sequence>
<evidence type="ECO:0000313" key="2">
    <source>
        <dbReference type="Proteomes" id="UP000526408"/>
    </source>
</evidence>
<gene>
    <name evidence="1" type="ORF">HCU73_09640</name>
</gene>
<reference evidence="1 2" key="1">
    <citation type="submission" date="2020-04" db="EMBL/GenBank/DDBJ databases">
        <authorList>
            <person name="Yoon J."/>
        </authorList>
    </citation>
    <scope>NUCLEOTIDE SEQUENCE [LARGE SCALE GENOMIC DNA]</scope>
    <source>
        <strain evidence="1 2">KMU-115</strain>
    </source>
</reference>